<comment type="catalytic activity">
    <reaction evidence="1 16">
        <text>(R)-pantothenate + ATP = (R)-4'-phosphopantothenate + ADP + H(+)</text>
        <dbReference type="Rhea" id="RHEA:16373"/>
        <dbReference type="ChEBI" id="CHEBI:10986"/>
        <dbReference type="ChEBI" id="CHEBI:15378"/>
        <dbReference type="ChEBI" id="CHEBI:29032"/>
        <dbReference type="ChEBI" id="CHEBI:30616"/>
        <dbReference type="ChEBI" id="CHEBI:456216"/>
        <dbReference type="EC" id="2.7.1.33"/>
    </reaction>
</comment>
<evidence type="ECO:0000256" key="2">
    <source>
        <dbReference type="ARBA" id="ARBA00001958"/>
    </source>
</evidence>
<evidence type="ECO:0000256" key="4">
    <source>
        <dbReference type="ARBA" id="ARBA00005225"/>
    </source>
</evidence>
<gene>
    <name evidence="16" type="primary">coaX</name>
    <name evidence="17" type="ORF">CJJ23_04515</name>
</gene>
<name>A0A269TIY4_9BACT</name>
<evidence type="ECO:0000256" key="16">
    <source>
        <dbReference type="HAMAP-Rule" id="MF_01274"/>
    </source>
</evidence>
<evidence type="ECO:0000256" key="3">
    <source>
        <dbReference type="ARBA" id="ARBA00004496"/>
    </source>
</evidence>
<dbReference type="NCBIfam" id="TIGR00671">
    <property type="entry name" value="baf"/>
    <property type="match status" value="1"/>
</dbReference>
<evidence type="ECO:0000256" key="9">
    <source>
        <dbReference type="ARBA" id="ARBA00022741"/>
    </source>
</evidence>
<keyword evidence="11 16" id="KW-0067">ATP-binding</keyword>
<feature type="binding site" evidence="16">
    <location>
        <begin position="103"/>
        <end position="106"/>
    </location>
    <ligand>
        <name>substrate</name>
    </ligand>
</feature>
<dbReference type="PANTHER" id="PTHR34265:SF1">
    <property type="entry name" value="TYPE III PANTOTHENATE KINASE"/>
    <property type="match status" value="1"/>
</dbReference>
<dbReference type="InterPro" id="IPR043129">
    <property type="entry name" value="ATPase_NBD"/>
</dbReference>
<evidence type="ECO:0000256" key="7">
    <source>
        <dbReference type="ARBA" id="ARBA00022490"/>
    </source>
</evidence>
<keyword evidence="12 16" id="KW-0630">Potassium</keyword>
<dbReference type="GO" id="GO:0004594">
    <property type="term" value="F:pantothenate kinase activity"/>
    <property type="evidence" value="ECO:0007669"/>
    <property type="project" value="UniProtKB-UniRule"/>
</dbReference>
<feature type="binding site" evidence="16">
    <location>
        <position position="127"/>
    </location>
    <ligand>
        <name>ATP</name>
        <dbReference type="ChEBI" id="CHEBI:30616"/>
    </ligand>
</feature>
<accession>A0A269TIY4</accession>
<evidence type="ECO:0000256" key="12">
    <source>
        <dbReference type="ARBA" id="ARBA00022958"/>
    </source>
</evidence>
<dbReference type="GO" id="GO:0005737">
    <property type="term" value="C:cytoplasm"/>
    <property type="evidence" value="ECO:0007669"/>
    <property type="project" value="UniProtKB-SubCell"/>
</dbReference>
<dbReference type="EC" id="2.7.1.33" evidence="6 16"/>
<feature type="binding site" evidence="16">
    <location>
        <begin position="8"/>
        <end position="15"/>
    </location>
    <ligand>
        <name>ATP</name>
        <dbReference type="ChEBI" id="CHEBI:30616"/>
    </ligand>
</feature>
<evidence type="ECO:0000256" key="6">
    <source>
        <dbReference type="ARBA" id="ARBA00012102"/>
    </source>
</evidence>
<comment type="caution">
    <text evidence="16">Lacks conserved residue(s) required for the propagation of feature annotation.</text>
</comment>
<comment type="function">
    <text evidence="16">Catalyzes the phosphorylation of pantothenate (Pan), the first step in CoA biosynthesis.</text>
</comment>
<dbReference type="SUPFAM" id="SSF53067">
    <property type="entry name" value="Actin-like ATPase domain"/>
    <property type="match status" value="2"/>
</dbReference>
<proteinExistence type="inferred from homology"/>
<dbReference type="Pfam" id="PF03309">
    <property type="entry name" value="Pan_kinase"/>
    <property type="match status" value="1"/>
</dbReference>
<comment type="pathway">
    <text evidence="4 16">Cofactor biosynthesis; coenzyme A biosynthesis; CoA from (R)-pantothenate: step 1/5.</text>
</comment>
<comment type="similarity">
    <text evidence="14 16">Belongs to the type III pantothenate kinase family.</text>
</comment>
<dbReference type="HAMAP" id="MF_01274">
    <property type="entry name" value="Pantothen_kinase_3"/>
    <property type="match status" value="1"/>
</dbReference>
<evidence type="ECO:0000256" key="15">
    <source>
        <dbReference type="ARBA" id="ARBA00040883"/>
    </source>
</evidence>
<dbReference type="InterPro" id="IPR004619">
    <property type="entry name" value="Type_III_PanK"/>
</dbReference>
<comment type="subcellular location">
    <subcellularLocation>
        <location evidence="3 16">Cytoplasm</location>
    </subcellularLocation>
</comment>
<keyword evidence="10 16" id="KW-0418">Kinase</keyword>
<dbReference type="UniPathway" id="UPA00241">
    <property type="reaction ID" value="UER00352"/>
</dbReference>
<dbReference type="GO" id="GO:0015937">
    <property type="term" value="P:coenzyme A biosynthetic process"/>
    <property type="evidence" value="ECO:0007669"/>
    <property type="project" value="UniProtKB-UniRule"/>
</dbReference>
<keyword evidence="13 16" id="KW-0173">Coenzyme A biosynthesis</keyword>
<dbReference type="Proteomes" id="UP000216943">
    <property type="component" value="Unassembled WGS sequence"/>
</dbReference>
<dbReference type="Gene3D" id="3.30.420.40">
    <property type="match status" value="2"/>
</dbReference>
<dbReference type="PANTHER" id="PTHR34265">
    <property type="entry name" value="TYPE III PANTOTHENATE KINASE"/>
    <property type="match status" value="1"/>
</dbReference>
<feature type="binding site" evidence="16">
    <location>
        <position position="178"/>
    </location>
    <ligand>
        <name>substrate</name>
    </ligand>
</feature>
<comment type="subunit">
    <text evidence="5 16">Homodimer.</text>
</comment>
<evidence type="ECO:0000256" key="8">
    <source>
        <dbReference type="ARBA" id="ARBA00022679"/>
    </source>
</evidence>
<evidence type="ECO:0000256" key="14">
    <source>
        <dbReference type="ARBA" id="ARBA00038036"/>
    </source>
</evidence>
<keyword evidence="9 16" id="KW-0547">Nucleotide-binding</keyword>
<comment type="cofactor">
    <cofactor evidence="2">
        <name>K(+)</name>
        <dbReference type="ChEBI" id="CHEBI:29103"/>
    </cofactor>
</comment>
<evidence type="ECO:0000256" key="13">
    <source>
        <dbReference type="ARBA" id="ARBA00022993"/>
    </source>
</evidence>
<feature type="active site" description="Proton acceptor" evidence="16">
    <location>
        <position position="105"/>
    </location>
</feature>
<dbReference type="CDD" id="cd24015">
    <property type="entry name" value="ASKHA_NBD_PanK-III"/>
    <property type="match status" value="1"/>
</dbReference>
<evidence type="ECO:0000313" key="18">
    <source>
        <dbReference type="Proteomes" id="UP000216943"/>
    </source>
</evidence>
<dbReference type="RefSeq" id="WP_095335155.1">
    <property type="nucleotide sequence ID" value="NZ_NQNY01000017.1"/>
</dbReference>
<dbReference type="AlphaFoldDB" id="A0A269TIY4"/>
<keyword evidence="7 16" id="KW-0963">Cytoplasm</keyword>
<dbReference type="GO" id="GO:0005524">
    <property type="term" value="F:ATP binding"/>
    <property type="evidence" value="ECO:0007669"/>
    <property type="project" value="UniProtKB-UniRule"/>
</dbReference>
<dbReference type="EMBL" id="NQNY01000017">
    <property type="protein sequence ID" value="PAK20976.1"/>
    <property type="molecule type" value="Genomic_DNA"/>
</dbReference>
<keyword evidence="8 16" id="KW-0808">Transferase</keyword>
<evidence type="ECO:0000256" key="11">
    <source>
        <dbReference type="ARBA" id="ARBA00022840"/>
    </source>
</evidence>
<evidence type="ECO:0000256" key="10">
    <source>
        <dbReference type="ARBA" id="ARBA00022777"/>
    </source>
</evidence>
<organism evidence="17 18">
    <name type="scientific">Mycoplasmopsis agassizii</name>
    <dbReference type="NCBI Taxonomy" id="33922"/>
    <lineage>
        <taxon>Bacteria</taxon>
        <taxon>Bacillati</taxon>
        <taxon>Mycoplasmatota</taxon>
        <taxon>Mycoplasmoidales</taxon>
        <taxon>Metamycoplasmataceae</taxon>
        <taxon>Mycoplasmopsis</taxon>
    </lineage>
</organism>
<evidence type="ECO:0000256" key="5">
    <source>
        <dbReference type="ARBA" id="ARBA00011738"/>
    </source>
</evidence>
<comment type="caution">
    <text evidence="17">The sequence shown here is derived from an EMBL/GenBank/DDBJ whole genome shotgun (WGS) entry which is preliminary data.</text>
</comment>
<comment type="cofactor">
    <cofactor evidence="16">
        <name>NH4(+)</name>
        <dbReference type="ChEBI" id="CHEBI:28938"/>
    </cofactor>
    <cofactor evidence="16">
        <name>K(+)</name>
        <dbReference type="ChEBI" id="CHEBI:29103"/>
    </cofactor>
    <text evidence="16">A monovalent cation. Ammonium or potassium.</text>
</comment>
<protein>
    <recommendedName>
        <fullName evidence="15 16">Type III pantothenate kinase</fullName>
        <ecNumber evidence="6 16">2.7.1.33</ecNumber>
    </recommendedName>
    <alternativeName>
        <fullName evidence="16">PanK-III</fullName>
    </alternativeName>
    <alternativeName>
        <fullName evidence="16">Pantothenic acid kinase</fullName>
    </alternativeName>
</protein>
<sequence length="246" mass="27738">MKVTLYIDVGNTYTKFATKAREQWYFQQIETKLIQAEVELFSYVNENCGIKDVEKIFISSVVEEKNYLFDRLAKNFYQCEITFLNTTNTTKLNLGDANQSQVGADILANAIYAASLYKKAIVVSLGTATVISQVKNKRLQGAIIAPGLYNSYLNLIETAPKLPLLKFNYSEKNLGNNTEEALSIGFINGFFYMIESLAKNIDPKSKILITGGDAIYLKEIAKINKNIEFIDNMVIKGLAEEFDERN</sequence>
<dbReference type="OrthoDB" id="9804707at2"/>
<evidence type="ECO:0000256" key="1">
    <source>
        <dbReference type="ARBA" id="ARBA00001206"/>
    </source>
</evidence>
<reference evidence="18" key="1">
    <citation type="submission" date="2017-08" db="EMBL/GenBank/DDBJ databases">
        <authorList>
            <person name="Alvarez-Ponce D."/>
            <person name="Weitzman C.L."/>
            <person name="Tillett R.L."/>
            <person name="Sandmeier F.C."/>
            <person name="Tracy C.R."/>
        </authorList>
    </citation>
    <scope>NUCLEOTIDE SEQUENCE [LARGE SCALE GENOMIC DNA]</scope>
    <source>
        <strain evidence="18">723</strain>
    </source>
</reference>
<evidence type="ECO:0000313" key="17">
    <source>
        <dbReference type="EMBL" id="PAK20976.1"/>
    </source>
</evidence>